<protein>
    <submittedName>
        <fullName evidence="1">Uncharacterized protein</fullName>
    </submittedName>
</protein>
<sequence>MSKTDLETLIRENPEYGGVAQKSSASAIFKGKMIWPSGRMVTLKPVSVYLKDSESLKDYVQAVAILDAPLDRVVVSIRKDSKDNVYPVTSLPAGDVAMGIIYEGLPAKEVTGNVGFRHNAGNLEIYMIEVAFKLEFSKIQNKDLMAEWGKNPSPGEMLTFKLSEGHFMF</sequence>
<dbReference type="EMBL" id="CP034337">
    <property type="protein sequence ID" value="AZL74284.1"/>
    <property type="molecule type" value="Genomic_DNA"/>
</dbReference>
<keyword evidence="2" id="KW-1185">Reference proteome</keyword>
<dbReference type="RefSeq" id="WP_125464368.1">
    <property type="nucleotide sequence ID" value="NZ_CP034337.1"/>
</dbReference>
<accession>A0ABN5TGJ2</accession>
<proteinExistence type="predicted"/>
<evidence type="ECO:0000313" key="1">
    <source>
        <dbReference type="EMBL" id="AZL74284.1"/>
    </source>
</evidence>
<name>A0ABN5TGJ2_9PSED</name>
<evidence type="ECO:0000313" key="2">
    <source>
        <dbReference type="Proteomes" id="UP000272622"/>
    </source>
</evidence>
<organism evidence="1 2">
    <name type="scientific">Pseudomonas oryziphila</name>
    <dbReference type="NCBI Taxonomy" id="2894079"/>
    <lineage>
        <taxon>Bacteria</taxon>
        <taxon>Pseudomonadati</taxon>
        <taxon>Pseudomonadota</taxon>
        <taxon>Gammaproteobacteria</taxon>
        <taxon>Pseudomonadales</taxon>
        <taxon>Pseudomonadaceae</taxon>
        <taxon>Pseudomonas</taxon>
    </lineage>
</organism>
<reference evidence="1 2" key="1">
    <citation type="submission" date="2018-12" db="EMBL/GenBank/DDBJ databases">
        <authorList>
            <person name="Li S."/>
            <person name="Yang R."/>
            <person name="Chen G."/>
            <person name="Zou L."/>
            <person name="Zhang C."/>
            <person name="Chen Y."/>
            <person name="Liu Z."/>
            <person name="Li Y."/>
            <person name="Yan Y."/>
            <person name="Huang M."/>
            <person name="Chen T."/>
        </authorList>
    </citation>
    <scope>NUCLEOTIDE SEQUENCE [LARGE SCALE GENOMIC DNA]</scope>
    <source>
        <strain evidence="1 2">2014</strain>
    </source>
</reference>
<gene>
    <name evidence="1" type="ORF">EI693_14855</name>
</gene>
<dbReference type="Proteomes" id="UP000272622">
    <property type="component" value="Chromosome"/>
</dbReference>